<dbReference type="EMBL" id="JANAVB010037818">
    <property type="protein sequence ID" value="KAJ6801635.1"/>
    <property type="molecule type" value="Genomic_DNA"/>
</dbReference>
<dbReference type="AlphaFoldDB" id="A0AAX6ECB2"/>
<reference evidence="2" key="2">
    <citation type="submission" date="2023-04" db="EMBL/GenBank/DDBJ databases">
        <authorList>
            <person name="Bruccoleri R.E."/>
            <person name="Oakeley E.J."/>
            <person name="Faust A.-M."/>
            <person name="Dessus-Babus S."/>
            <person name="Altorfer M."/>
            <person name="Burckhardt D."/>
            <person name="Oertli M."/>
            <person name="Naumann U."/>
            <person name="Petersen F."/>
            <person name="Wong J."/>
        </authorList>
    </citation>
    <scope>NUCLEOTIDE SEQUENCE</scope>
    <source>
        <strain evidence="2">GSM-AAB239-AS_SAM_17_03QT</strain>
        <tissue evidence="2">Leaf</tissue>
    </source>
</reference>
<keyword evidence="2" id="KW-0378">Hydrolase</keyword>
<evidence type="ECO:0000313" key="2">
    <source>
        <dbReference type="EMBL" id="KAJ6801635.1"/>
    </source>
</evidence>
<keyword evidence="2" id="KW-0347">Helicase</keyword>
<protein>
    <submittedName>
        <fullName evidence="2">DEAD-box ATP-dependent RNA helicase 28</fullName>
    </submittedName>
</protein>
<evidence type="ECO:0000313" key="3">
    <source>
        <dbReference type="Proteomes" id="UP001140949"/>
    </source>
</evidence>
<accession>A0AAX6ECB2</accession>
<proteinExistence type="predicted"/>
<reference evidence="2" key="1">
    <citation type="journal article" date="2023" name="GigaByte">
        <title>Genome assembly of the bearded iris, Iris pallida Lam.</title>
        <authorList>
            <person name="Bruccoleri R.E."/>
            <person name="Oakeley E.J."/>
            <person name="Faust A.M.E."/>
            <person name="Altorfer M."/>
            <person name="Dessus-Babus S."/>
            <person name="Burckhardt D."/>
            <person name="Oertli M."/>
            <person name="Naumann U."/>
            <person name="Petersen F."/>
            <person name="Wong J."/>
        </authorList>
    </citation>
    <scope>NUCLEOTIDE SEQUENCE</scope>
    <source>
        <strain evidence="2">GSM-AAB239-AS_SAM_17_03QT</strain>
    </source>
</reference>
<comment type="caution">
    <text evidence="2">The sequence shown here is derived from an EMBL/GenBank/DDBJ whole genome shotgun (WGS) entry which is preliminary data.</text>
</comment>
<gene>
    <name evidence="2" type="ORF">M6B38_197115</name>
</gene>
<evidence type="ECO:0000256" key="1">
    <source>
        <dbReference type="SAM" id="MobiDB-lite"/>
    </source>
</evidence>
<keyword evidence="2" id="KW-0067">ATP-binding</keyword>
<feature type="region of interest" description="Disordered" evidence="1">
    <location>
        <begin position="64"/>
        <end position="92"/>
    </location>
</feature>
<sequence length="100" mass="11768">MEPDFHFDTASSKEEYKSKEDLYFHSQWDFASYSMSAAEEQPDRNTTSVDAKITRALRDCPVVSLPALDETKEEEEDENGDDEEWQRRTRSSTVRIRVWL</sequence>
<name>A0AAX6ECB2_IRIPA</name>
<keyword evidence="3" id="KW-1185">Reference proteome</keyword>
<dbReference type="Proteomes" id="UP001140949">
    <property type="component" value="Unassembled WGS sequence"/>
</dbReference>
<organism evidence="2 3">
    <name type="scientific">Iris pallida</name>
    <name type="common">Sweet iris</name>
    <dbReference type="NCBI Taxonomy" id="29817"/>
    <lineage>
        <taxon>Eukaryota</taxon>
        <taxon>Viridiplantae</taxon>
        <taxon>Streptophyta</taxon>
        <taxon>Embryophyta</taxon>
        <taxon>Tracheophyta</taxon>
        <taxon>Spermatophyta</taxon>
        <taxon>Magnoliopsida</taxon>
        <taxon>Liliopsida</taxon>
        <taxon>Asparagales</taxon>
        <taxon>Iridaceae</taxon>
        <taxon>Iridoideae</taxon>
        <taxon>Irideae</taxon>
        <taxon>Iris</taxon>
    </lineage>
</organism>
<dbReference type="GO" id="GO:0004386">
    <property type="term" value="F:helicase activity"/>
    <property type="evidence" value="ECO:0007669"/>
    <property type="project" value="UniProtKB-KW"/>
</dbReference>
<feature type="compositionally biased region" description="Acidic residues" evidence="1">
    <location>
        <begin position="71"/>
        <end position="84"/>
    </location>
</feature>
<keyword evidence="2" id="KW-0547">Nucleotide-binding</keyword>